<accession>A0A6L5QJL6</accession>
<organism evidence="2 3">
    <name type="scientific">Duganella alba</name>
    <dbReference type="NCBI Taxonomy" id="2666081"/>
    <lineage>
        <taxon>Bacteria</taxon>
        <taxon>Pseudomonadati</taxon>
        <taxon>Pseudomonadota</taxon>
        <taxon>Betaproteobacteria</taxon>
        <taxon>Burkholderiales</taxon>
        <taxon>Oxalobacteraceae</taxon>
        <taxon>Telluria group</taxon>
        <taxon>Duganella</taxon>
    </lineage>
</organism>
<feature type="signal peptide" evidence="1">
    <location>
        <begin position="1"/>
        <end position="20"/>
    </location>
</feature>
<dbReference type="RefSeq" id="WP_154365933.1">
    <property type="nucleotide sequence ID" value="NZ_WKJM01000016.1"/>
</dbReference>
<protein>
    <recommendedName>
        <fullName evidence="4">Lysozyme inhibitor</fullName>
    </recommendedName>
</protein>
<evidence type="ECO:0000256" key="1">
    <source>
        <dbReference type="SAM" id="SignalP"/>
    </source>
</evidence>
<comment type="caution">
    <text evidence="2">The sequence shown here is derived from an EMBL/GenBank/DDBJ whole genome shotgun (WGS) entry which is preliminary data.</text>
</comment>
<evidence type="ECO:0008006" key="4">
    <source>
        <dbReference type="Google" id="ProtNLM"/>
    </source>
</evidence>
<dbReference type="EMBL" id="WKJM01000016">
    <property type="protein sequence ID" value="MRX09847.1"/>
    <property type="molecule type" value="Genomic_DNA"/>
</dbReference>
<reference evidence="2 3" key="1">
    <citation type="submission" date="2019-11" db="EMBL/GenBank/DDBJ databases">
        <title>Novel species isolated from a subtropical stream in China.</title>
        <authorList>
            <person name="Lu H."/>
        </authorList>
    </citation>
    <scope>NUCLEOTIDE SEQUENCE [LARGE SCALE GENOMIC DNA]</scope>
    <source>
        <strain evidence="2 3">FT25W</strain>
    </source>
</reference>
<name>A0A6L5QJL6_9BURK</name>
<feature type="chain" id="PRO_5026803229" description="Lysozyme inhibitor" evidence="1">
    <location>
        <begin position="21"/>
        <end position="99"/>
    </location>
</feature>
<proteinExistence type="predicted"/>
<dbReference type="Proteomes" id="UP000481037">
    <property type="component" value="Unassembled WGS sequence"/>
</dbReference>
<evidence type="ECO:0000313" key="3">
    <source>
        <dbReference type="Proteomes" id="UP000481037"/>
    </source>
</evidence>
<evidence type="ECO:0000313" key="2">
    <source>
        <dbReference type="EMBL" id="MRX09847.1"/>
    </source>
</evidence>
<gene>
    <name evidence="2" type="ORF">GJ697_18575</name>
</gene>
<dbReference type="AlphaFoldDB" id="A0A6L5QJL6"/>
<keyword evidence="3" id="KW-1185">Reference proteome</keyword>
<sequence length="99" mass="10487">MRHFILAWLLGCCVAGAANAADSDDLQAMKGSYALADGRVLYVSCHQRTLYAQIDAGPEVALKAAGGAVWQSAKGDLRITFQQHGNGVVSGVQLVARRE</sequence>
<keyword evidence="1" id="KW-0732">Signal</keyword>